<name>A0ABD6AA54_9EURY</name>
<evidence type="ECO:0000313" key="2">
    <source>
        <dbReference type="EMBL" id="MFC7317297.1"/>
    </source>
</evidence>
<dbReference type="AlphaFoldDB" id="A0ABD6AA54"/>
<comment type="caution">
    <text evidence="2">The sequence shown here is derived from an EMBL/GenBank/DDBJ whole genome shotgun (WGS) entry which is preliminary data.</text>
</comment>
<gene>
    <name evidence="2" type="ORF">ACFQPE_10940</name>
</gene>
<accession>A0ABD6AA54</accession>
<sequence>MSEPTTVTDESAEESKDEEAVDTRHLDELEDGCGCAEVWEHLSEQRGE</sequence>
<proteinExistence type="predicted"/>
<dbReference type="GeneID" id="79316035"/>
<reference evidence="2 3" key="1">
    <citation type="journal article" date="2019" name="Int. J. Syst. Evol. Microbiol.">
        <title>The Global Catalogue of Microorganisms (GCM) 10K type strain sequencing project: providing services to taxonomists for standard genome sequencing and annotation.</title>
        <authorList>
            <consortium name="The Broad Institute Genomics Platform"/>
            <consortium name="The Broad Institute Genome Sequencing Center for Infectious Disease"/>
            <person name="Wu L."/>
            <person name="Ma J."/>
        </authorList>
    </citation>
    <scope>NUCLEOTIDE SEQUENCE [LARGE SCALE GENOMIC DNA]</scope>
    <source>
        <strain evidence="2 3">PSR21</strain>
    </source>
</reference>
<dbReference type="EMBL" id="JBHTBF010000002">
    <property type="protein sequence ID" value="MFC7317297.1"/>
    <property type="molecule type" value="Genomic_DNA"/>
</dbReference>
<organism evidence="2 3">
    <name type="scientific">Halomarina halobia</name>
    <dbReference type="NCBI Taxonomy" id="3033386"/>
    <lineage>
        <taxon>Archaea</taxon>
        <taxon>Methanobacteriati</taxon>
        <taxon>Methanobacteriota</taxon>
        <taxon>Stenosarchaea group</taxon>
        <taxon>Halobacteria</taxon>
        <taxon>Halobacteriales</taxon>
        <taxon>Natronomonadaceae</taxon>
        <taxon>Halomarina</taxon>
    </lineage>
</organism>
<protein>
    <submittedName>
        <fullName evidence="2">Uncharacterized protein</fullName>
    </submittedName>
</protein>
<feature type="region of interest" description="Disordered" evidence="1">
    <location>
        <begin position="1"/>
        <end position="25"/>
    </location>
</feature>
<dbReference type="RefSeq" id="WP_276303454.1">
    <property type="nucleotide sequence ID" value="NZ_CP119992.1"/>
</dbReference>
<keyword evidence="3" id="KW-1185">Reference proteome</keyword>
<evidence type="ECO:0000256" key="1">
    <source>
        <dbReference type="SAM" id="MobiDB-lite"/>
    </source>
</evidence>
<feature type="compositionally biased region" description="Acidic residues" evidence="1">
    <location>
        <begin position="10"/>
        <end position="20"/>
    </location>
</feature>
<dbReference type="Proteomes" id="UP001596547">
    <property type="component" value="Unassembled WGS sequence"/>
</dbReference>
<evidence type="ECO:0000313" key="3">
    <source>
        <dbReference type="Proteomes" id="UP001596547"/>
    </source>
</evidence>